<comment type="caution">
    <text evidence="4">The sequence shown here is derived from an EMBL/GenBank/DDBJ whole genome shotgun (WGS) entry which is preliminary data.</text>
</comment>
<keyword evidence="3" id="KW-0808">Transferase</keyword>
<gene>
    <name evidence="4" type="ORF">AF335_09175</name>
    <name evidence="3" type="ORF">FHS36_005283</name>
</gene>
<dbReference type="AlphaFoldDB" id="A0A2N8P104"/>
<reference evidence="4" key="1">
    <citation type="submission" date="2015-07" db="EMBL/GenBank/DDBJ databases">
        <authorList>
            <person name="Noorani M."/>
        </authorList>
    </citation>
    <scope>NUCLEOTIDE SEQUENCE [LARGE SCALE GENOMIC DNA]</scope>
    <source>
        <strain evidence="4">ATCC 27428</strain>
    </source>
</reference>
<feature type="domain" description="YcaO" evidence="2">
    <location>
        <begin position="257"/>
        <end position="651"/>
    </location>
</feature>
<dbReference type="RefSeq" id="WP_102917787.1">
    <property type="nucleotide sequence ID" value="NZ_JACHJF010000021.1"/>
</dbReference>
<dbReference type="EMBL" id="LGUI01000002">
    <property type="protein sequence ID" value="PNE34681.1"/>
    <property type="molecule type" value="Genomic_DNA"/>
</dbReference>
<dbReference type="Gene3D" id="3.30.40.250">
    <property type="match status" value="1"/>
</dbReference>
<dbReference type="EMBL" id="JACHJF010000021">
    <property type="protein sequence ID" value="MBB5121814.1"/>
    <property type="molecule type" value="Genomic_DNA"/>
</dbReference>
<keyword evidence="5" id="KW-1185">Reference proteome</keyword>
<evidence type="ECO:0000313" key="3">
    <source>
        <dbReference type="EMBL" id="MBB5121814.1"/>
    </source>
</evidence>
<dbReference type="InterPro" id="IPR027624">
    <property type="entry name" value="TOMM_cyclo_SagD"/>
</dbReference>
<dbReference type="InterPro" id="IPR022291">
    <property type="entry name" value="Bacteriocin_synth_cyclodeHase"/>
</dbReference>
<dbReference type="Gene3D" id="3.30.160.660">
    <property type="match status" value="1"/>
</dbReference>
<dbReference type="InterPro" id="IPR003776">
    <property type="entry name" value="YcaO-like_dom"/>
</dbReference>
<dbReference type="Pfam" id="PF02624">
    <property type="entry name" value="YcaO"/>
    <property type="match status" value="1"/>
</dbReference>
<keyword evidence="3" id="KW-0689">Ribosomal protein</keyword>
<dbReference type="PROSITE" id="PS51664">
    <property type="entry name" value="YCAO"/>
    <property type="match status" value="1"/>
</dbReference>
<organism evidence="4 5">
    <name type="scientific">Streptomyces eurocidicus</name>
    <name type="common">Streptoverticillium eurocidicus</name>
    <dbReference type="NCBI Taxonomy" id="66423"/>
    <lineage>
        <taxon>Bacteria</taxon>
        <taxon>Bacillati</taxon>
        <taxon>Actinomycetota</taxon>
        <taxon>Actinomycetes</taxon>
        <taxon>Kitasatosporales</taxon>
        <taxon>Streptomycetaceae</taxon>
        <taxon>Streptomyces</taxon>
    </lineage>
</organism>
<dbReference type="PANTHER" id="PTHR37809">
    <property type="entry name" value="RIBOSOMAL PROTEIN S12 METHYLTHIOTRANSFERASE ACCESSORY FACTOR YCAO"/>
    <property type="match status" value="1"/>
</dbReference>
<dbReference type="PANTHER" id="PTHR37809:SF1">
    <property type="entry name" value="RIBOSOMAL PROTEIN S12 METHYLTHIOTRANSFERASE ACCESSORY FACTOR YCAO"/>
    <property type="match status" value="1"/>
</dbReference>
<evidence type="ECO:0000313" key="4">
    <source>
        <dbReference type="EMBL" id="PNE34681.1"/>
    </source>
</evidence>
<dbReference type="Gene3D" id="3.30.1330.230">
    <property type="match status" value="1"/>
</dbReference>
<dbReference type="Proteomes" id="UP000235945">
    <property type="component" value="Unassembled WGS sequence"/>
</dbReference>
<feature type="region of interest" description="Disordered" evidence="1">
    <location>
        <begin position="184"/>
        <end position="203"/>
    </location>
</feature>
<evidence type="ECO:0000259" key="2">
    <source>
        <dbReference type="PROSITE" id="PS51664"/>
    </source>
</evidence>
<dbReference type="NCBIfam" id="TIGR03882">
    <property type="entry name" value="cyclo_dehyd_2"/>
    <property type="match status" value="1"/>
</dbReference>
<keyword evidence="3" id="KW-0687">Ribonucleoprotein</keyword>
<protein>
    <submittedName>
        <fullName evidence="4">Bacteriocin biosynthesis protein SagD</fullName>
    </submittedName>
    <submittedName>
        <fullName evidence="3">Ribosomal protein S12 methylthiotransferase accessory factor</fullName>
    </submittedName>
</protein>
<sequence length="651" mass="69835">MTAPLARPPGAAPHAARDLLRGRLAEAGLPAADVAVRQLGARDELAARPRRIPSPGSAPVPVQLYGRTALLGPVPDPDRSGGPCGQCLARRWQAIRHQPVRDALELGGPTRAAGANPYLAPFALDAMATVIGAALTGEQRPADPGSPGYPLVHRLDMERGLVRSFPLVPDPECPACGEREADAPARVSLPSAPKRRPGDFRPRPARDYALPLAAFANPVCGTLGPGTALELDALGTAPAVGAFAQRSGRYLYEVMWGGHTTAYRDSVAVGVLEGLERCAGMRSRTRATAVVTSLRALRARGQRAVDPRECGLYAPGFYAAQERVRPFSETRDLPWVWGWSLTHEEPVLLPEVLAYYHSTPLEERFVQECSNGCATGSSVTEAVHFGLMELIERDAFLLAWYGRAELPEIDPRSSRSATTRHLVDRLALHGYDARFFDARVTLPVPVVIAAAVRADGGPGALCFGAGASPDPESALRSGLAEIATDAPRLRRRTLDRLPELKAMARDFTAVRSLNDHPLLYGLPEMTRHAAFLLGEPGTAPRPRLPLREIYRGGRAAPVPAMDLVQDVHACVRALAAGGFEAIVVDQTLPEQRAAGARTVSVTVPGLLPIDFGQDRQRALLMPRMRTALRAAGLRDHNLAPADLNPAPHPFP</sequence>
<dbReference type="Proteomes" id="UP000528608">
    <property type="component" value="Unassembled WGS sequence"/>
</dbReference>
<dbReference type="OrthoDB" id="2379922at2"/>
<dbReference type="NCBIfam" id="TIGR03604">
    <property type="entry name" value="TOMM_cyclo_SagD"/>
    <property type="match status" value="1"/>
</dbReference>
<proteinExistence type="predicted"/>
<evidence type="ECO:0000313" key="6">
    <source>
        <dbReference type="Proteomes" id="UP000528608"/>
    </source>
</evidence>
<dbReference type="GO" id="GO:0016740">
    <property type="term" value="F:transferase activity"/>
    <property type="evidence" value="ECO:0007669"/>
    <property type="project" value="UniProtKB-KW"/>
</dbReference>
<reference evidence="5" key="2">
    <citation type="submission" date="2015-07" db="EMBL/GenBank/DDBJ databases">
        <authorList>
            <person name="Graham D.E."/>
            <person name="Giannone R.J."/>
            <person name="Gulvik C.A."/>
            <person name="Hettich R.L."/>
            <person name="Klingeman D.M."/>
            <person name="Mahan K.M."/>
            <person name="Parry R.J."/>
            <person name="Spain J.C."/>
        </authorList>
    </citation>
    <scope>NUCLEOTIDE SEQUENCE [LARGE SCALE GENOMIC DNA]</scope>
    <source>
        <strain evidence="5">ATCC 27428</strain>
    </source>
</reference>
<accession>A0A2N8P104</accession>
<reference evidence="3 6" key="3">
    <citation type="submission" date="2020-08" db="EMBL/GenBank/DDBJ databases">
        <title>Genomic Encyclopedia of Type Strains, Phase III (KMG-III): the genomes of soil and plant-associated and newly described type strains.</title>
        <authorList>
            <person name="Whitman W."/>
        </authorList>
    </citation>
    <scope>NUCLEOTIDE SEQUENCE [LARGE SCALE GENOMIC DNA]</scope>
    <source>
        <strain evidence="3 6">CECT 3259</strain>
    </source>
</reference>
<name>A0A2N8P104_STREU</name>
<dbReference type="Gene3D" id="3.40.50.720">
    <property type="entry name" value="NAD(P)-binding Rossmann-like Domain"/>
    <property type="match status" value="1"/>
</dbReference>
<dbReference type="GO" id="GO:0005840">
    <property type="term" value="C:ribosome"/>
    <property type="evidence" value="ECO:0007669"/>
    <property type="project" value="UniProtKB-KW"/>
</dbReference>
<evidence type="ECO:0000256" key="1">
    <source>
        <dbReference type="SAM" id="MobiDB-lite"/>
    </source>
</evidence>
<evidence type="ECO:0000313" key="5">
    <source>
        <dbReference type="Proteomes" id="UP000235945"/>
    </source>
</evidence>